<name>A0A438JFC7_VITVI</name>
<protein>
    <recommendedName>
        <fullName evidence="1">RNA-directed DNA polymerase</fullName>
        <ecNumber evidence="1">2.7.7.49</ecNumber>
    </recommendedName>
</protein>
<dbReference type="CDD" id="cd00303">
    <property type="entry name" value="retropepsin_like"/>
    <property type="match status" value="1"/>
</dbReference>
<evidence type="ECO:0000256" key="7">
    <source>
        <dbReference type="ARBA" id="ARBA00022918"/>
    </source>
</evidence>
<proteinExistence type="predicted"/>
<dbReference type="InterPro" id="IPR043128">
    <property type="entry name" value="Rev_trsase/Diguanyl_cyclase"/>
</dbReference>
<dbReference type="GO" id="GO:0003676">
    <property type="term" value="F:nucleic acid binding"/>
    <property type="evidence" value="ECO:0007669"/>
    <property type="project" value="InterPro"/>
</dbReference>
<sequence length="1081" mass="122960">MEATPEDQHNHHGHQDNPNAFRLIRDRMHPPRMSAPSCIVPPTEQLVIRPYIVPLLSTFHGRIHGSHQCLPHHGFDTWLLVSYFYDGMSSSMKQLLETMCGGDFMSKNPEEAMDFLSYVVEVSKGWDEPNKGEVGKTSLNQMPSMLRLGLQVQPCPICQSYEHLVEECPTNPTAREMFGDQANVIGQFKPNNASYENTYNSNWRNHPNFSWKPRAPQYTQPAQASQQASNLEQAIVNLSKVVGDFVGDQKSINVQLSQRIDSVENTLNKRMDGIQNDLSQKIDNLQYSISRLTNLNTVQEKGRFPSQPHQNPKGIHEVETHEGESSQVRDVKALITLRSGKKVELPTPKPHVKVNIPLLDMIKQVPTYAKFLKNLCTIKRGLNVNKKAFLTEQVSAIIQCKSPLKYKDLGCPTISVMIGGTVVEKALLELGASVNLLPYSIYKQLGLGELKPTSITLSLAYRSMKIPRGIIEDVLVQVDNFYYPVDFVVLDTNPIVKETNYVLSSLEGPEEVCIIDTLVKEHCNKKMQEKLNESLGDLEEGLPEPSDVLTALQEENRKCPVVISSSLTTPQEVCLLEVLKRCKKAIGWQISDLKGISPLVCTHHIYMEEEAKPIRQPQRRLNPHMQEMVRVSGHPFYCFLDGYSRYFQIEIDVEDQEKTTFTCPFGTYAYRRMPFGLCNAPATFQRCMLSIFSDMVERIMEEKCHFMVQQGIVLGHIISEKGIEVDKANVELIVKLPSPTTVKGDERCQRSFDQLKQFLTTAPIVRALNWQLPFEVMCDASDFAIGDVLSQREDGKPYVIYYASKTLNEAQRNYTTTEKELLVVVFALDKFRSYLVGFFIIVFTDHSALKYLLTKQDAKARLIRWILLLQEFNFQIRDKKGMENVVVDHLSRLAIAHNSHVLPINDDFPEESLMLLENTPWKCVPEEEQQGILSHCHESACGGHFASQKTMKGIDFMGPFPMSFGNSYILVGVDYVSKWVEAIPYKHNDHRVVLKFLKENIFSGFRVLKVIISDGGTHFCNKPFETLLAKYGVKHKVATPYHPQTSNSTDTFKFNGHRLKPFMELFNQDKEEVNLLEPQKS</sequence>
<dbReference type="Pfam" id="PF00665">
    <property type="entry name" value="rve"/>
    <property type="match status" value="1"/>
</dbReference>
<evidence type="ECO:0000256" key="6">
    <source>
        <dbReference type="ARBA" id="ARBA00022801"/>
    </source>
</evidence>
<dbReference type="InterPro" id="IPR012337">
    <property type="entry name" value="RNaseH-like_sf"/>
</dbReference>
<dbReference type="CDD" id="cd01647">
    <property type="entry name" value="RT_LTR"/>
    <property type="match status" value="1"/>
</dbReference>
<keyword evidence="6" id="KW-0378">Hydrolase</keyword>
<dbReference type="SUPFAM" id="SSF56672">
    <property type="entry name" value="DNA/RNA polymerases"/>
    <property type="match status" value="1"/>
</dbReference>
<dbReference type="Gene3D" id="2.40.70.10">
    <property type="entry name" value="Acid Proteases"/>
    <property type="match status" value="1"/>
</dbReference>
<dbReference type="GO" id="GO:0004519">
    <property type="term" value="F:endonuclease activity"/>
    <property type="evidence" value="ECO:0007669"/>
    <property type="project" value="UniProtKB-KW"/>
</dbReference>
<dbReference type="InterPro" id="IPR001584">
    <property type="entry name" value="Integrase_cat-core"/>
</dbReference>
<dbReference type="SUPFAM" id="SSF53098">
    <property type="entry name" value="Ribonuclease H-like"/>
    <property type="match status" value="1"/>
</dbReference>
<evidence type="ECO:0000256" key="4">
    <source>
        <dbReference type="ARBA" id="ARBA00022722"/>
    </source>
</evidence>
<gene>
    <name evidence="10" type="primary">pol_1879</name>
    <name evidence="10" type="ORF">CK203_021850</name>
</gene>
<dbReference type="PANTHER" id="PTHR34072">
    <property type="entry name" value="ENZYMATIC POLYPROTEIN-RELATED"/>
    <property type="match status" value="1"/>
</dbReference>
<dbReference type="EMBL" id="QGNW01000044">
    <property type="protein sequence ID" value="RVX07659.1"/>
    <property type="molecule type" value="Genomic_DNA"/>
</dbReference>
<evidence type="ECO:0000313" key="10">
    <source>
        <dbReference type="EMBL" id="RVX07659.1"/>
    </source>
</evidence>
<dbReference type="Gene3D" id="3.30.70.270">
    <property type="match status" value="1"/>
</dbReference>
<dbReference type="InterPro" id="IPR043502">
    <property type="entry name" value="DNA/RNA_pol_sf"/>
</dbReference>
<reference evidence="10 11" key="1">
    <citation type="journal article" date="2018" name="PLoS Genet.">
        <title>Population sequencing reveals clonal diversity and ancestral inbreeding in the grapevine cultivar Chardonnay.</title>
        <authorList>
            <person name="Roach M.J."/>
            <person name="Johnson D.L."/>
            <person name="Bohlmann J."/>
            <person name="van Vuuren H.J."/>
            <person name="Jones S.J."/>
            <person name="Pretorius I.S."/>
            <person name="Schmidt S.A."/>
            <person name="Borneman A.R."/>
        </authorList>
    </citation>
    <scope>NUCLEOTIDE SEQUENCE [LARGE SCALE GENOMIC DNA]</scope>
    <source>
        <strain evidence="11">cv. Chardonnay</strain>
        <tissue evidence="10">Leaf</tissue>
    </source>
</reference>
<keyword evidence="2" id="KW-0808">Transferase</keyword>
<dbReference type="AlphaFoldDB" id="A0A438JFC7"/>
<evidence type="ECO:0000259" key="9">
    <source>
        <dbReference type="PROSITE" id="PS50994"/>
    </source>
</evidence>
<keyword evidence="7" id="KW-0695">RNA-directed DNA polymerase</keyword>
<comment type="caution">
    <text evidence="10">The sequence shown here is derived from an EMBL/GenBank/DDBJ whole genome shotgun (WGS) entry which is preliminary data.</text>
</comment>
<organism evidence="10 11">
    <name type="scientific">Vitis vinifera</name>
    <name type="common">Grape</name>
    <dbReference type="NCBI Taxonomy" id="29760"/>
    <lineage>
        <taxon>Eukaryota</taxon>
        <taxon>Viridiplantae</taxon>
        <taxon>Streptophyta</taxon>
        <taxon>Embryophyta</taxon>
        <taxon>Tracheophyta</taxon>
        <taxon>Spermatophyta</taxon>
        <taxon>Magnoliopsida</taxon>
        <taxon>eudicotyledons</taxon>
        <taxon>Gunneridae</taxon>
        <taxon>Pentapetalae</taxon>
        <taxon>rosids</taxon>
        <taxon>Vitales</taxon>
        <taxon>Vitaceae</taxon>
        <taxon>Viteae</taxon>
        <taxon>Vitis</taxon>
    </lineage>
</organism>
<feature type="region of interest" description="Disordered" evidence="8">
    <location>
        <begin position="302"/>
        <end position="323"/>
    </location>
</feature>
<dbReference type="FunFam" id="3.10.20.370:FF:000001">
    <property type="entry name" value="Retrovirus-related Pol polyprotein from transposon 17.6-like protein"/>
    <property type="match status" value="1"/>
</dbReference>
<dbReference type="CDD" id="cd09274">
    <property type="entry name" value="RNase_HI_RT_Ty3"/>
    <property type="match status" value="1"/>
</dbReference>
<dbReference type="PROSITE" id="PS50994">
    <property type="entry name" value="INTEGRASE"/>
    <property type="match status" value="1"/>
</dbReference>
<evidence type="ECO:0000256" key="2">
    <source>
        <dbReference type="ARBA" id="ARBA00022679"/>
    </source>
</evidence>
<evidence type="ECO:0000256" key="1">
    <source>
        <dbReference type="ARBA" id="ARBA00012493"/>
    </source>
</evidence>
<dbReference type="InterPro" id="IPR041373">
    <property type="entry name" value="RT_RNaseH"/>
</dbReference>
<dbReference type="GO" id="GO:0015074">
    <property type="term" value="P:DNA integration"/>
    <property type="evidence" value="ECO:0007669"/>
    <property type="project" value="InterPro"/>
</dbReference>
<keyword evidence="5" id="KW-0255">Endonuclease</keyword>
<dbReference type="GO" id="GO:0016787">
    <property type="term" value="F:hydrolase activity"/>
    <property type="evidence" value="ECO:0007669"/>
    <property type="project" value="UniProtKB-KW"/>
</dbReference>
<dbReference type="Gene3D" id="3.30.420.10">
    <property type="entry name" value="Ribonuclease H-like superfamily/Ribonuclease H"/>
    <property type="match status" value="1"/>
</dbReference>
<evidence type="ECO:0000256" key="8">
    <source>
        <dbReference type="SAM" id="MobiDB-lite"/>
    </source>
</evidence>
<keyword evidence="3" id="KW-0548">Nucleotidyltransferase</keyword>
<dbReference type="GO" id="GO:0003964">
    <property type="term" value="F:RNA-directed DNA polymerase activity"/>
    <property type="evidence" value="ECO:0007669"/>
    <property type="project" value="UniProtKB-KW"/>
</dbReference>
<dbReference type="Gene3D" id="3.10.20.370">
    <property type="match status" value="1"/>
</dbReference>
<dbReference type="Pfam" id="PF00078">
    <property type="entry name" value="RVT_1"/>
    <property type="match status" value="1"/>
</dbReference>
<dbReference type="PANTHER" id="PTHR34072:SF57">
    <property type="entry name" value="RNA-DIRECTED DNA POLYMERASE"/>
    <property type="match status" value="1"/>
</dbReference>
<feature type="compositionally biased region" description="Basic and acidic residues" evidence="8">
    <location>
        <begin position="314"/>
        <end position="323"/>
    </location>
</feature>
<dbReference type="Gene3D" id="3.10.10.10">
    <property type="entry name" value="HIV Type 1 Reverse Transcriptase, subunit A, domain 1"/>
    <property type="match status" value="1"/>
</dbReference>
<dbReference type="InterPro" id="IPR000477">
    <property type="entry name" value="RT_dom"/>
</dbReference>
<dbReference type="Pfam" id="PF17917">
    <property type="entry name" value="RT_RNaseH"/>
    <property type="match status" value="1"/>
</dbReference>
<dbReference type="InterPro" id="IPR036397">
    <property type="entry name" value="RNaseH_sf"/>
</dbReference>
<dbReference type="EC" id="2.7.7.49" evidence="1"/>
<evidence type="ECO:0000256" key="3">
    <source>
        <dbReference type="ARBA" id="ARBA00022695"/>
    </source>
</evidence>
<keyword evidence="4" id="KW-0540">Nuclease</keyword>
<feature type="domain" description="Integrase catalytic" evidence="9">
    <location>
        <begin position="945"/>
        <end position="1052"/>
    </location>
</feature>
<dbReference type="InterPro" id="IPR021109">
    <property type="entry name" value="Peptidase_aspartic_dom_sf"/>
</dbReference>
<dbReference type="Proteomes" id="UP000288805">
    <property type="component" value="Unassembled WGS sequence"/>
</dbReference>
<evidence type="ECO:0000313" key="11">
    <source>
        <dbReference type="Proteomes" id="UP000288805"/>
    </source>
</evidence>
<accession>A0A438JFC7</accession>
<evidence type="ECO:0000256" key="5">
    <source>
        <dbReference type="ARBA" id="ARBA00022759"/>
    </source>
</evidence>